<protein>
    <submittedName>
        <fullName evidence="1">Uncharacterized protein</fullName>
    </submittedName>
</protein>
<dbReference type="Proteomes" id="UP000032142">
    <property type="component" value="Unassembled WGS sequence"/>
</dbReference>
<name>A0A0B0MYE1_GOSAR</name>
<evidence type="ECO:0000313" key="2">
    <source>
        <dbReference type="Proteomes" id="UP000032142"/>
    </source>
</evidence>
<sequence>MSLRLPFWSSSYICCRLTTALMSLPIYQLRFGSSLVLDKSELHITLSNF</sequence>
<reference evidence="2" key="1">
    <citation type="submission" date="2014-09" db="EMBL/GenBank/DDBJ databases">
        <authorList>
            <person name="Mudge J."/>
            <person name="Ramaraj T."/>
            <person name="Lindquist I.E."/>
            <person name="Bharti A.K."/>
            <person name="Sundararajan A."/>
            <person name="Cameron C.T."/>
            <person name="Woodward J.E."/>
            <person name="May G.D."/>
            <person name="Brubaker C."/>
            <person name="Broadhvest J."/>
            <person name="Wilkins T.A."/>
        </authorList>
    </citation>
    <scope>NUCLEOTIDE SEQUENCE</scope>
    <source>
        <strain evidence="2">cv. AKA8401</strain>
    </source>
</reference>
<evidence type="ECO:0000313" key="1">
    <source>
        <dbReference type="EMBL" id="KHG05770.1"/>
    </source>
</evidence>
<comment type="caution">
    <text evidence="1">The sequence shown here is derived from an EMBL/GenBank/DDBJ whole genome shotgun (WGS) entry which is preliminary data.</text>
</comment>
<gene>
    <name evidence="1" type="ORF">F383_31319</name>
</gene>
<dbReference type="EMBL" id="JRRC01436779">
    <property type="protein sequence ID" value="KHG05770.1"/>
    <property type="molecule type" value="Genomic_DNA"/>
</dbReference>
<dbReference type="AlphaFoldDB" id="A0A0B0MYE1"/>
<keyword evidence="2" id="KW-1185">Reference proteome</keyword>
<organism evidence="1 2">
    <name type="scientific">Gossypium arboreum</name>
    <name type="common">Tree cotton</name>
    <name type="synonym">Gossypium nanking</name>
    <dbReference type="NCBI Taxonomy" id="29729"/>
    <lineage>
        <taxon>Eukaryota</taxon>
        <taxon>Viridiplantae</taxon>
        <taxon>Streptophyta</taxon>
        <taxon>Embryophyta</taxon>
        <taxon>Tracheophyta</taxon>
        <taxon>Spermatophyta</taxon>
        <taxon>Magnoliopsida</taxon>
        <taxon>eudicotyledons</taxon>
        <taxon>Gunneridae</taxon>
        <taxon>Pentapetalae</taxon>
        <taxon>rosids</taxon>
        <taxon>malvids</taxon>
        <taxon>Malvales</taxon>
        <taxon>Malvaceae</taxon>
        <taxon>Malvoideae</taxon>
        <taxon>Gossypium</taxon>
    </lineage>
</organism>
<proteinExistence type="predicted"/>
<accession>A0A0B0MYE1</accession>